<dbReference type="EMBL" id="MU003497">
    <property type="protein sequence ID" value="KAF2474712.1"/>
    <property type="molecule type" value="Genomic_DNA"/>
</dbReference>
<protein>
    <submittedName>
        <fullName evidence="1">Uncharacterized protein</fullName>
    </submittedName>
</protein>
<organism evidence="1 2">
    <name type="scientific">Lindgomyces ingoldianus</name>
    <dbReference type="NCBI Taxonomy" id="673940"/>
    <lineage>
        <taxon>Eukaryota</taxon>
        <taxon>Fungi</taxon>
        <taxon>Dikarya</taxon>
        <taxon>Ascomycota</taxon>
        <taxon>Pezizomycotina</taxon>
        <taxon>Dothideomycetes</taxon>
        <taxon>Pleosporomycetidae</taxon>
        <taxon>Pleosporales</taxon>
        <taxon>Lindgomycetaceae</taxon>
        <taxon>Lindgomyces</taxon>
    </lineage>
</organism>
<dbReference type="Proteomes" id="UP000799755">
    <property type="component" value="Unassembled WGS sequence"/>
</dbReference>
<evidence type="ECO:0000313" key="1">
    <source>
        <dbReference type="EMBL" id="KAF2474712.1"/>
    </source>
</evidence>
<keyword evidence="2" id="KW-1185">Reference proteome</keyword>
<comment type="caution">
    <text evidence="1">The sequence shown here is derived from an EMBL/GenBank/DDBJ whole genome shotgun (WGS) entry which is preliminary data.</text>
</comment>
<evidence type="ECO:0000313" key="2">
    <source>
        <dbReference type="Proteomes" id="UP000799755"/>
    </source>
</evidence>
<reference evidence="1" key="1">
    <citation type="journal article" date="2020" name="Stud. Mycol.">
        <title>101 Dothideomycetes genomes: a test case for predicting lifestyles and emergence of pathogens.</title>
        <authorList>
            <person name="Haridas S."/>
            <person name="Albert R."/>
            <person name="Binder M."/>
            <person name="Bloem J."/>
            <person name="Labutti K."/>
            <person name="Salamov A."/>
            <person name="Andreopoulos B."/>
            <person name="Baker S."/>
            <person name="Barry K."/>
            <person name="Bills G."/>
            <person name="Bluhm B."/>
            <person name="Cannon C."/>
            <person name="Castanera R."/>
            <person name="Culley D."/>
            <person name="Daum C."/>
            <person name="Ezra D."/>
            <person name="Gonzalez J."/>
            <person name="Henrissat B."/>
            <person name="Kuo A."/>
            <person name="Liang C."/>
            <person name="Lipzen A."/>
            <person name="Lutzoni F."/>
            <person name="Magnuson J."/>
            <person name="Mondo S."/>
            <person name="Nolan M."/>
            <person name="Ohm R."/>
            <person name="Pangilinan J."/>
            <person name="Park H.-J."/>
            <person name="Ramirez L."/>
            <person name="Alfaro M."/>
            <person name="Sun H."/>
            <person name="Tritt A."/>
            <person name="Yoshinaga Y."/>
            <person name="Zwiers L.-H."/>
            <person name="Turgeon B."/>
            <person name="Goodwin S."/>
            <person name="Spatafora J."/>
            <person name="Crous P."/>
            <person name="Grigoriev I."/>
        </authorList>
    </citation>
    <scope>NUCLEOTIDE SEQUENCE</scope>
    <source>
        <strain evidence="1">ATCC 200398</strain>
    </source>
</reference>
<sequence length="259" mass="28396">MSIQPENTVIVSAGNANQPSAAPGKKVHISFAEARNQWWRDKHTIVAVQDAAGDQPHGWKHALLGCCCPFSLFCEAFWCPCVVFGRTSHRVHHENMDGYKPWNNLSCWICLASSTFCCFGIPQTIQYAQVRREYHLKGNGLKDCYTSFCCPLPGLIRAEKESKYSEDQHGQLPPEPVTLVHQQPPSNGVELMDMTLKGPSTTNSRRPTPTGTNPPSTNSASSVQNPPTPPASVPPPVSPQASTLDPYAWPPKSPPPQTI</sequence>
<proteinExistence type="predicted"/>
<gene>
    <name evidence="1" type="ORF">BDR25DRAFT_311149</name>
</gene>
<name>A0ACB6R8R2_9PLEO</name>
<accession>A0ACB6R8R2</accession>